<dbReference type="PANTHER" id="PTHR48019">
    <property type="entry name" value="SERUM RESPONSE FACTOR HOMOLOG"/>
    <property type="match status" value="1"/>
</dbReference>
<sequence>MGRGRSEIKRIENPTQRQSTFYKRRDGLFKKARELAVLCDADLLLLLFSASGKLYHYLAPTVPSVKDFVERYETATHTKVWSDIRQERRAELEKVGKMCDVLEKELRFMTVDDREQYTVPSLAGLEQSLEAAMRKVRFEKDRKIGGEMSYLENMIRGKQAERYGLCDKLAHAQSLKQMEGGSTSLNNGLDLKLASDNVGCFADKPFPAGDSVISFGEHDIYVATIAPPRYPRRIQCCVNPPPGVGARSNFTSPCVVQEVMATGDENITKTTRVCDPQLERNANGGASASGPKAPPPPSRLDEARAKLSTPLTAGADPTTIEADLESHRQLLLKQADEVAAAKRQLEITRREYDRAHGFAPAGNDPSRAGQIRRRGGGMGAEIDRGGADFPTPSMELPVYNTPEKNLRAAEAAVEELSRLEGEELRHHTRWVTELLHIASEQQKDPRYAGNAPSAPHAHGAAGHNRGGPRDTTESSSPGPSRRRDSQATHDSPSRQSRLRSGGSGHSRPPPRRNQEHNSEQLAPSRPNQAAPEASGRRQPTHSRLGPRVEPTEARDRINRLVESRIAEEEGTVGPKCFGPRIVSEPVIDGFQLPRDTPKYDNTAKPEDWLLHYTTAVGIARGNKRGVVRYSPLMLLGSARTWLNNLPAGSING</sequence>
<evidence type="ECO:0000256" key="5">
    <source>
        <dbReference type="ARBA" id="ARBA00023242"/>
    </source>
</evidence>
<dbReference type="EMBL" id="JAUUTY010000003">
    <property type="protein sequence ID" value="KAK1666852.1"/>
    <property type="molecule type" value="Genomic_DNA"/>
</dbReference>
<dbReference type="GO" id="GO:0046983">
    <property type="term" value="F:protein dimerization activity"/>
    <property type="evidence" value="ECO:0007669"/>
    <property type="project" value="InterPro"/>
</dbReference>
<accession>A0AAD8SZ14</accession>
<keyword evidence="6" id="KW-0175">Coiled coil</keyword>
<dbReference type="PROSITE" id="PS51297">
    <property type="entry name" value="K_BOX"/>
    <property type="match status" value="1"/>
</dbReference>
<keyword evidence="11" id="KW-1185">Reference proteome</keyword>
<dbReference type="InterPro" id="IPR033896">
    <property type="entry name" value="MEF2-like_N"/>
</dbReference>
<dbReference type="GO" id="GO:0045944">
    <property type="term" value="P:positive regulation of transcription by RNA polymerase II"/>
    <property type="evidence" value="ECO:0007669"/>
    <property type="project" value="InterPro"/>
</dbReference>
<dbReference type="PRINTS" id="PR00404">
    <property type="entry name" value="MADSDOMAIN"/>
</dbReference>
<dbReference type="InterPro" id="IPR002487">
    <property type="entry name" value="TF_Kbox"/>
</dbReference>
<evidence type="ECO:0000259" key="9">
    <source>
        <dbReference type="PROSITE" id="PS51297"/>
    </source>
</evidence>
<evidence type="ECO:0000256" key="6">
    <source>
        <dbReference type="SAM" id="Coils"/>
    </source>
</evidence>
<dbReference type="AlphaFoldDB" id="A0AAD8SZ14"/>
<gene>
    <name evidence="10" type="ORF">QYE76_055011</name>
</gene>
<dbReference type="Proteomes" id="UP001231189">
    <property type="component" value="Unassembled WGS sequence"/>
</dbReference>
<keyword evidence="2" id="KW-0805">Transcription regulation</keyword>
<dbReference type="CDD" id="cd00265">
    <property type="entry name" value="MADS_MEF2_like"/>
    <property type="match status" value="1"/>
</dbReference>
<dbReference type="GO" id="GO:0000977">
    <property type="term" value="F:RNA polymerase II transcription regulatory region sequence-specific DNA binding"/>
    <property type="evidence" value="ECO:0007669"/>
    <property type="project" value="InterPro"/>
</dbReference>
<feature type="region of interest" description="Disordered" evidence="7">
    <location>
        <begin position="444"/>
        <end position="555"/>
    </location>
</feature>
<dbReference type="GO" id="GO:0003700">
    <property type="term" value="F:DNA-binding transcription factor activity"/>
    <property type="evidence" value="ECO:0007669"/>
    <property type="project" value="InterPro"/>
</dbReference>
<dbReference type="PROSITE" id="PS00350">
    <property type="entry name" value="MADS_BOX_1"/>
    <property type="match status" value="1"/>
</dbReference>
<name>A0AAD8SZ14_LOLMU</name>
<dbReference type="Pfam" id="PF01486">
    <property type="entry name" value="K-box"/>
    <property type="match status" value="1"/>
</dbReference>
<organism evidence="10 11">
    <name type="scientific">Lolium multiflorum</name>
    <name type="common">Italian ryegrass</name>
    <name type="synonym">Lolium perenne subsp. multiflorum</name>
    <dbReference type="NCBI Taxonomy" id="4521"/>
    <lineage>
        <taxon>Eukaryota</taxon>
        <taxon>Viridiplantae</taxon>
        <taxon>Streptophyta</taxon>
        <taxon>Embryophyta</taxon>
        <taxon>Tracheophyta</taxon>
        <taxon>Spermatophyta</taxon>
        <taxon>Magnoliopsida</taxon>
        <taxon>Liliopsida</taxon>
        <taxon>Poales</taxon>
        <taxon>Poaceae</taxon>
        <taxon>BOP clade</taxon>
        <taxon>Pooideae</taxon>
        <taxon>Poodae</taxon>
        <taxon>Poeae</taxon>
        <taxon>Poeae Chloroplast Group 2 (Poeae type)</taxon>
        <taxon>Loliodinae</taxon>
        <taxon>Loliinae</taxon>
        <taxon>Lolium</taxon>
    </lineage>
</organism>
<dbReference type="InterPro" id="IPR050142">
    <property type="entry name" value="MADS-box/MEF2_TF"/>
</dbReference>
<dbReference type="Gene3D" id="3.40.1810.10">
    <property type="entry name" value="Transcription factor, MADS-box"/>
    <property type="match status" value="1"/>
</dbReference>
<evidence type="ECO:0000256" key="7">
    <source>
        <dbReference type="SAM" id="MobiDB-lite"/>
    </source>
</evidence>
<feature type="domain" description="MADS-box" evidence="8">
    <location>
        <begin position="1"/>
        <end position="61"/>
    </location>
</feature>
<comment type="caution">
    <text evidence="10">The sequence shown here is derived from an EMBL/GenBank/DDBJ whole genome shotgun (WGS) entry which is preliminary data.</text>
</comment>
<evidence type="ECO:0000256" key="1">
    <source>
        <dbReference type="ARBA" id="ARBA00004123"/>
    </source>
</evidence>
<comment type="subcellular location">
    <subcellularLocation>
        <location evidence="1">Nucleus</location>
    </subcellularLocation>
</comment>
<feature type="domain" description="K-box" evidence="9">
    <location>
        <begin position="85"/>
        <end position="175"/>
    </location>
</feature>
<evidence type="ECO:0000313" key="10">
    <source>
        <dbReference type="EMBL" id="KAK1666852.1"/>
    </source>
</evidence>
<evidence type="ECO:0000259" key="8">
    <source>
        <dbReference type="PROSITE" id="PS50066"/>
    </source>
</evidence>
<dbReference type="Pfam" id="PF00319">
    <property type="entry name" value="SRF-TF"/>
    <property type="match status" value="1"/>
</dbReference>
<keyword evidence="4" id="KW-0804">Transcription</keyword>
<dbReference type="SUPFAM" id="SSF55455">
    <property type="entry name" value="SRF-like"/>
    <property type="match status" value="1"/>
</dbReference>
<protein>
    <submittedName>
        <fullName evidence="10">Uncharacterized protein</fullName>
    </submittedName>
</protein>
<reference evidence="10" key="1">
    <citation type="submission" date="2023-07" db="EMBL/GenBank/DDBJ databases">
        <title>A chromosome-level genome assembly of Lolium multiflorum.</title>
        <authorList>
            <person name="Chen Y."/>
            <person name="Copetti D."/>
            <person name="Kolliker R."/>
            <person name="Studer B."/>
        </authorList>
    </citation>
    <scope>NUCLEOTIDE SEQUENCE</scope>
    <source>
        <strain evidence="10">02402/16</strain>
        <tissue evidence="10">Leaf</tissue>
    </source>
</reference>
<feature type="compositionally biased region" description="Low complexity" evidence="7">
    <location>
        <begin position="448"/>
        <end position="463"/>
    </location>
</feature>
<dbReference type="InterPro" id="IPR002100">
    <property type="entry name" value="TF_MADSbox"/>
</dbReference>
<evidence type="ECO:0000256" key="2">
    <source>
        <dbReference type="ARBA" id="ARBA00023015"/>
    </source>
</evidence>
<dbReference type="SMART" id="SM00432">
    <property type="entry name" value="MADS"/>
    <property type="match status" value="1"/>
</dbReference>
<evidence type="ECO:0000256" key="3">
    <source>
        <dbReference type="ARBA" id="ARBA00023125"/>
    </source>
</evidence>
<keyword evidence="5" id="KW-0539">Nucleus</keyword>
<evidence type="ECO:0000256" key="4">
    <source>
        <dbReference type="ARBA" id="ARBA00023163"/>
    </source>
</evidence>
<feature type="region of interest" description="Disordered" evidence="7">
    <location>
        <begin position="275"/>
        <end position="302"/>
    </location>
</feature>
<keyword evidence="3" id="KW-0238">DNA-binding</keyword>
<dbReference type="InterPro" id="IPR036879">
    <property type="entry name" value="TF_MADSbox_sf"/>
</dbReference>
<dbReference type="GO" id="GO:0005634">
    <property type="term" value="C:nucleus"/>
    <property type="evidence" value="ECO:0007669"/>
    <property type="project" value="UniProtKB-SubCell"/>
</dbReference>
<evidence type="ECO:0000313" key="11">
    <source>
        <dbReference type="Proteomes" id="UP001231189"/>
    </source>
</evidence>
<dbReference type="PROSITE" id="PS50066">
    <property type="entry name" value="MADS_BOX_2"/>
    <property type="match status" value="1"/>
</dbReference>
<feature type="coiled-coil region" evidence="6">
    <location>
        <begin position="324"/>
        <end position="351"/>
    </location>
</feature>
<proteinExistence type="predicted"/>